<dbReference type="EMBL" id="QXFH01000070">
    <property type="protein sequence ID" value="RIV35061.1"/>
    <property type="molecule type" value="Genomic_DNA"/>
</dbReference>
<sequence length="438" mass="49435">MDLKEKLVSSFMAFEDGLDLDHPVHEERNIAIKNFETKGFPTKKDEAWKYTSLKGLQKIDFSIFPKQETALEYKDVKKYFLHDIDTYKIVFVDGVYSSYLSETTHDGVDVCLMSSAFSKPMFQQVIEVYFNKAASKDESLTSLNTAFSKEGAYIYIPKNKMPKKPIQILHLATGNEAALMLQPRNLIVAEDNAEVQIIERHQSLTSNEVFTNSVTEIFAGKDAIVDYYKVQNDESTASLVDNTYISQKDSSVVRVHTFSLGGKLIRNNLNFYQNGERIDSTLKGVTILGDKQHVDHHTLVHHAQPNCESHQDYKGIFGDSSTGVFNGKIIVDKIAQKTDAFQQNNNILLSDKSTINSKPQLEIFADDVKCSHGCTIGQLDEEALFYLRSRGIPKKEAKALMMYAFANNVLESVRIPELKARINKIIADKLGVRMGFDL</sequence>
<comment type="caution">
    <text evidence="4">The sequence shown here is derived from an EMBL/GenBank/DDBJ whole genome shotgun (WGS) entry which is preliminary data.</text>
</comment>
<comment type="similarity">
    <text evidence="1">Belongs to the iron-sulfur cluster assembly SufBD family.</text>
</comment>
<reference evidence="4 5" key="1">
    <citation type="submission" date="2018-08" db="EMBL/GenBank/DDBJ databases">
        <title>Proposal of Muricauda 72 sp.nov. and Muricauda NH166 sp.nov., isolated from seawater.</title>
        <authorList>
            <person name="Cheng H."/>
            <person name="Wu Y.-H."/>
            <person name="Guo L.-L."/>
            <person name="Xu X.-W."/>
        </authorList>
    </citation>
    <scope>NUCLEOTIDE SEQUENCE [LARGE SCALE GENOMIC DNA]</scope>
    <source>
        <strain evidence="4 5">KCTC 22173</strain>
    </source>
</reference>
<proteinExistence type="inferred from homology"/>
<accession>A0A3A1N813</accession>
<dbReference type="AlphaFoldDB" id="A0A3A1N813"/>
<protein>
    <submittedName>
        <fullName evidence="4">Fe-S cluster assembly protein SufD</fullName>
    </submittedName>
</protein>
<dbReference type="PANTHER" id="PTHR43575">
    <property type="entry name" value="PROTEIN ABCI7, CHLOROPLASTIC"/>
    <property type="match status" value="1"/>
</dbReference>
<feature type="domain" description="SUF system FeS cluster assembly SufBD core" evidence="2">
    <location>
        <begin position="175"/>
        <end position="405"/>
    </location>
</feature>
<dbReference type="RefSeq" id="WP_119607290.1">
    <property type="nucleotide sequence ID" value="NZ_QXFH01000070.1"/>
</dbReference>
<dbReference type="NCBIfam" id="TIGR01981">
    <property type="entry name" value="sufD"/>
    <property type="match status" value="1"/>
</dbReference>
<dbReference type="InterPro" id="IPR055346">
    <property type="entry name" value="Fe-S_cluster_assembly_SufBD"/>
</dbReference>
<dbReference type="Pfam" id="PF19295">
    <property type="entry name" value="SufBD_N"/>
    <property type="match status" value="1"/>
</dbReference>
<dbReference type="Pfam" id="PF01458">
    <property type="entry name" value="SUFBD_core"/>
    <property type="match status" value="1"/>
</dbReference>
<evidence type="ECO:0000256" key="1">
    <source>
        <dbReference type="ARBA" id="ARBA00043967"/>
    </source>
</evidence>
<dbReference type="InterPro" id="IPR000825">
    <property type="entry name" value="SUF_FeS_clus_asmbl_SufBD_core"/>
</dbReference>
<dbReference type="PANTHER" id="PTHR43575:SF1">
    <property type="entry name" value="PROTEIN ABCI7, CHLOROPLASTIC"/>
    <property type="match status" value="1"/>
</dbReference>
<evidence type="ECO:0000313" key="4">
    <source>
        <dbReference type="EMBL" id="RIV35061.1"/>
    </source>
</evidence>
<evidence type="ECO:0000313" key="5">
    <source>
        <dbReference type="Proteomes" id="UP000266067"/>
    </source>
</evidence>
<organism evidence="4 5">
    <name type="scientific">Flagellimonas lutimaris</name>
    <dbReference type="NCBI Taxonomy" id="475082"/>
    <lineage>
        <taxon>Bacteria</taxon>
        <taxon>Pseudomonadati</taxon>
        <taxon>Bacteroidota</taxon>
        <taxon>Flavobacteriia</taxon>
        <taxon>Flavobacteriales</taxon>
        <taxon>Flavobacteriaceae</taxon>
        <taxon>Flagellimonas</taxon>
    </lineage>
</organism>
<dbReference type="Proteomes" id="UP000266067">
    <property type="component" value="Unassembled WGS sequence"/>
</dbReference>
<evidence type="ECO:0000259" key="3">
    <source>
        <dbReference type="Pfam" id="PF19295"/>
    </source>
</evidence>
<name>A0A3A1N813_9FLAO</name>
<dbReference type="InterPro" id="IPR045595">
    <property type="entry name" value="SufBD_N"/>
</dbReference>
<gene>
    <name evidence="4" type="primary">sufD</name>
    <name evidence="4" type="ORF">D2V08_06780</name>
</gene>
<dbReference type="GO" id="GO:0016226">
    <property type="term" value="P:iron-sulfur cluster assembly"/>
    <property type="evidence" value="ECO:0007669"/>
    <property type="project" value="InterPro"/>
</dbReference>
<dbReference type="OrthoDB" id="9768262at2"/>
<keyword evidence="5" id="KW-1185">Reference proteome</keyword>
<evidence type="ECO:0000259" key="2">
    <source>
        <dbReference type="Pfam" id="PF01458"/>
    </source>
</evidence>
<feature type="domain" description="SUF system FeS cluster assembly SufBD N-terminal" evidence="3">
    <location>
        <begin position="23"/>
        <end position="168"/>
    </location>
</feature>
<dbReference type="SUPFAM" id="SSF101960">
    <property type="entry name" value="Stabilizer of iron transporter SufD"/>
    <property type="match status" value="1"/>
</dbReference>
<dbReference type="InterPro" id="IPR037284">
    <property type="entry name" value="SUF_FeS_clus_asmbl_SufBD_sf"/>
</dbReference>
<dbReference type="InterPro" id="IPR011542">
    <property type="entry name" value="SUF_FeS_clus_asmbl_SufD"/>
</dbReference>